<dbReference type="EMBL" id="VXRG01000040">
    <property type="protein sequence ID" value="MXY92727.1"/>
    <property type="molecule type" value="Genomic_DNA"/>
</dbReference>
<proteinExistence type="predicted"/>
<name>A0A6B0YQ47_9CHLR</name>
<sequence>MTGPFRLANEVDTTGFGDTGMRLGDLDGDGELEAVFFQARDCHIPRMSAGGYRHEKQVHCVTAMKLDGDVMWQEGAPLGTGHWAMHEVAAAVSDIDGDGKQEIVYVTERDGRSYLRILEGDRGYYRKEVETGPNCVLQLCDIRGLGARRDILVSTFVNPIYIYDDDLNCLWNCHFYGGAGHSHDFYDIDGDGKEEAFIGYCCVRADGLKVWWRPDLEPHLEEMTRAPHVDHLHVHDIDDDGRPELLMVAGKDLVVLDAATGEDRWIFEGTHIQTCAVGKFLPEKEGQQLFVTERRLHGEDAHIGFRGYLVDCGGNEIWRMEKAGYGRTIRLAGAEADVIFAECQGKKPTLIDGHGKIIQELDMPLHTYAEDRFDDGDTGVRAVFTIADTNGDGKLELLGFNRTRLWHWVQD</sequence>
<gene>
    <name evidence="1" type="ORF">F4Y42_04670</name>
</gene>
<evidence type="ECO:0000313" key="1">
    <source>
        <dbReference type="EMBL" id="MXY92727.1"/>
    </source>
</evidence>
<organism evidence="1">
    <name type="scientific">Caldilineaceae bacterium SB0664_bin_27</name>
    <dbReference type="NCBI Taxonomy" id="2605260"/>
    <lineage>
        <taxon>Bacteria</taxon>
        <taxon>Bacillati</taxon>
        <taxon>Chloroflexota</taxon>
        <taxon>Caldilineae</taxon>
        <taxon>Caldilineales</taxon>
        <taxon>Caldilineaceae</taxon>
    </lineage>
</organism>
<protein>
    <recommendedName>
        <fullName evidence="2">VCBS repeat-containing protein</fullName>
    </recommendedName>
</protein>
<accession>A0A6B0YQ47</accession>
<dbReference type="AlphaFoldDB" id="A0A6B0YQ47"/>
<dbReference type="SUPFAM" id="SSF69318">
    <property type="entry name" value="Integrin alpha N-terminal domain"/>
    <property type="match status" value="2"/>
</dbReference>
<comment type="caution">
    <text evidence="1">The sequence shown here is derived from an EMBL/GenBank/DDBJ whole genome shotgun (WGS) entry which is preliminary data.</text>
</comment>
<dbReference type="InterPro" id="IPR028994">
    <property type="entry name" value="Integrin_alpha_N"/>
</dbReference>
<evidence type="ECO:0008006" key="2">
    <source>
        <dbReference type="Google" id="ProtNLM"/>
    </source>
</evidence>
<reference evidence="1" key="1">
    <citation type="submission" date="2019-09" db="EMBL/GenBank/DDBJ databases">
        <title>Characterisation of the sponge microbiome using genome-centric metagenomics.</title>
        <authorList>
            <person name="Engelberts J.P."/>
            <person name="Robbins S.J."/>
            <person name="De Goeij J.M."/>
            <person name="Aranda M."/>
            <person name="Bell S.C."/>
            <person name="Webster N.S."/>
        </authorList>
    </citation>
    <scope>NUCLEOTIDE SEQUENCE</scope>
    <source>
        <strain evidence="1">SB0664_bin_27</strain>
    </source>
</reference>